<comment type="caution">
    <text evidence="2">The sequence shown here is derived from an EMBL/GenBank/DDBJ whole genome shotgun (WGS) entry which is preliminary data.</text>
</comment>
<dbReference type="AlphaFoldDB" id="A0A3S0Q5M9"/>
<organism evidence="2 3">
    <name type="scientific">Dyella choica</name>
    <dbReference type="NCBI Taxonomy" id="1927959"/>
    <lineage>
        <taxon>Bacteria</taxon>
        <taxon>Pseudomonadati</taxon>
        <taxon>Pseudomonadota</taxon>
        <taxon>Gammaproteobacteria</taxon>
        <taxon>Lysobacterales</taxon>
        <taxon>Rhodanobacteraceae</taxon>
        <taxon>Dyella</taxon>
    </lineage>
</organism>
<gene>
    <name evidence="2" type="primary">lanM</name>
    <name evidence="2" type="ORF">EKH80_06645</name>
</gene>
<reference evidence="2 3" key="1">
    <citation type="submission" date="2018-12" db="EMBL/GenBank/DDBJ databases">
        <title>Dyella dinghuensis sp. nov. DHOA06 and Dyella choica sp. nov. 4M-K27, isolated from forest soil.</title>
        <authorList>
            <person name="Qiu L.-H."/>
            <person name="Gao Z.-H."/>
        </authorList>
    </citation>
    <scope>NUCLEOTIDE SEQUENCE [LARGE SCALE GENOMIC DNA]</scope>
    <source>
        <strain evidence="2 3">4M-K27</strain>
    </source>
</reference>
<dbReference type="NCBIfam" id="TIGR03897">
    <property type="entry name" value="lanti_2_LanM"/>
    <property type="match status" value="1"/>
</dbReference>
<dbReference type="Gene3D" id="1.50.10.10">
    <property type="match status" value="1"/>
</dbReference>
<keyword evidence="3" id="KW-1185">Reference proteome</keyword>
<evidence type="ECO:0000259" key="1">
    <source>
        <dbReference type="Pfam" id="PF13575"/>
    </source>
</evidence>
<dbReference type="InterPro" id="IPR012341">
    <property type="entry name" value="6hp_glycosidase-like_sf"/>
</dbReference>
<dbReference type="InterPro" id="IPR017146">
    <property type="entry name" value="Lanti_2_LanM"/>
</dbReference>
<dbReference type="PRINTS" id="PR01950">
    <property type="entry name" value="LANCSUPER"/>
</dbReference>
<feature type="domain" description="Lantibiotic biosynthesis protein dehydration" evidence="1">
    <location>
        <begin position="119"/>
        <end position="491"/>
    </location>
</feature>
<dbReference type="SUPFAM" id="SSF158745">
    <property type="entry name" value="LanC-like"/>
    <property type="match status" value="1"/>
</dbReference>
<protein>
    <submittedName>
        <fullName evidence="2">Type 2 lantipeptide synthetase LanM</fullName>
    </submittedName>
</protein>
<dbReference type="GO" id="GO:0005975">
    <property type="term" value="P:carbohydrate metabolic process"/>
    <property type="evidence" value="ECO:0007669"/>
    <property type="project" value="InterPro"/>
</dbReference>
<dbReference type="InterPro" id="IPR007822">
    <property type="entry name" value="LANC-like"/>
</dbReference>
<evidence type="ECO:0000313" key="2">
    <source>
        <dbReference type="EMBL" id="RUL77553.1"/>
    </source>
</evidence>
<accession>A0A3S0Q5M9</accession>
<dbReference type="Pfam" id="PF13575">
    <property type="entry name" value="DUF4135"/>
    <property type="match status" value="1"/>
</dbReference>
<name>A0A3S0Q5M9_9GAMM</name>
<proteinExistence type="predicted"/>
<dbReference type="Pfam" id="PF05147">
    <property type="entry name" value="LANC_like"/>
    <property type="match status" value="1"/>
</dbReference>
<evidence type="ECO:0000313" key="3">
    <source>
        <dbReference type="Proteomes" id="UP000274358"/>
    </source>
</evidence>
<dbReference type="InterPro" id="IPR025410">
    <property type="entry name" value="Lant_dehyd"/>
</dbReference>
<dbReference type="EMBL" id="RYYV01000004">
    <property type="protein sequence ID" value="RUL77553.1"/>
    <property type="molecule type" value="Genomic_DNA"/>
</dbReference>
<sequence>MSPRLIIRKAPNRMMAETRTADAFAPIIDHFTASARAALEQCLTAVTGLDAGEVSLIRKTADEALRSNARLKLNRVLLLELHAANRCGWLTAESDADRHDQFVEIAQQAEFTAHLDRRYPSLHSRLQRSLDQQARAIQTLATRFAADRSLLACFFERPAGRLTALSLGQGDLHAGGQAVARLSLEAGEVMYKPRSLRVDLALDRFLQRVFGETAERICVPKVVDQGDYGWASFVVHRYCEGEEELRAFYLRLGHWLAVLRLLGGTDIHHENLIAAGPVPVVIDAESLFAVIPKPAASGGGQAHDAAQALIAGSVLRTGIVPFRASGEGFDGADLSAAGALPDQQPKVQIPVIVDAGTTEARLKLVDTDIVHSQNHPSALPQVSTYWNQISEGFLAASNSLRELDAKGVLEAWLLDFEGCPVRDLRLPTQSYAEIGRMLWHPASLHDEAKAIERARDLFTRNAALTSVTSSTPEEISGAIDDLLYGDIPVFVAPLARTRINAALADWRVMRIDLEELTIRSALVTTELNRRGNLPDPISDDRLCRAQAPHGEQLDARRRQLAADVVERLLRLAVPGADGSMTWITPETTSEGWFIQPLQGDLYFGLGGVTVALAGYLREVEDGRANPVPGTEEALDGALRTLVSLEAIQPPRSIGGFEGYGAQIWTWLTLRDLLRRPELIARAVASAEALEARGFRAEDGFDVIDGAAGVIVPLLSLAEATRDTRWLALAACAGQHLEKTAVVDAIGARWMTRFEQAIGGFSHGATGIGWALARLASSQAGSEDERARWGVLADAAFAFEDSLYEESCGNWIDKRYPQLNKSHDTWCNGSVGIGLASADLYARVGDAHHLHRLRRAIAAARGKWGISHTLCHGDFSLWELQLRAAALDPVACAEDLNESVAQIVSSIEENRGIVTGRARAAFTPGLMNGLAGAVHGLSRLHRQCTLPSPLLLER</sequence>
<dbReference type="PIRSF" id="PIRSF037228">
    <property type="entry name" value="Lant_mod_RumM"/>
    <property type="match status" value="1"/>
</dbReference>
<dbReference type="CDD" id="cd04792">
    <property type="entry name" value="LanM-like"/>
    <property type="match status" value="1"/>
</dbReference>
<dbReference type="GO" id="GO:0031179">
    <property type="term" value="P:peptide modification"/>
    <property type="evidence" value="ECO:0007669"/>
    <property type="project" value="InterPro"/>
</dbReference>
<dbReference type="SMART" id="SM01260">
    <property type="entry name" value="LANC_like"/>
    <property type="match status" value="1"/>
</dbReference>
<dbReference type="Proteomes" id="UP000274358">
    <property type="component" value="Unassembled WGS sequence"/>
</dbReference>